<evidence type="ECO:0000259" key="1">
    <source>
        <dbReference type="Pfam" id="PF01507"/>
    </source>
</evidence>
<dbReference type="EMBL" id="CACRUT010000016">
    <property type="protein sequence ID" value="VYU43718.1"/>
    <property type="molecule type" value="Genomic_DNA"/>
</dbReference>
<dbReference type="InterPro" id="IPR002500">
    <property type="entry name" value="PAPS_reduct_dom"/>
</dbReference>
<dbReference type="RefSeq" id="WP_412443019.1">
    <property type="nucleotide sequence ID" value="NZ_CACRUT010000016.1"/>
</dbReference>
<reference evidence="2" key="1">
    <citation type="submission" date="2019-11" db="EMBL/GenBank/DDBJ databases">
        <authorList>
            <person name="Feng L."/>
        </authorList>
    </citation>
    <scope>NUCLEOTIDE SEQUENCE</scope>
    <source>
        <strain evidence="2">PclaraLFYP37</strain>
    </source>
</reference>
<feature type="domain" description="Phosphoadenosine phosphosulphate reductase" evidence="1">
    <location>
        <begin position="32"/>
        <end position="211"/>
    </location>
</feature>
<gene>
    <name evidence="2" type="ORF">PCLFYP37_02893</name>
</gene>
<dbReference type="AlphaFoldDB" id="A0A6N3EV53"/>
<proteinExistence type="predicted"/>
<accession>A0A6N3EV53</accession>
<sequence length="283" mass="33408">MNLDKKIDYSIALLRKAESMALRLDPENGFYLAFSGGKDSQALYHIAQMAGVKFKAHMNLTSVDPPEVIRFVKRQYPDVELIKPKMSIYEMAKKKHILPTRTLRWCCAEYKEFSGFGKVTLIGIRKQESERRAKRNEVELAGHKFSGTFDQWEEHEETMVTCVGGRDKILVSPIIYWTERDVWQFLNDVVKVPHCKLYDEGYKRIGCILCPMSNYKQKVKDMQRFPHAKRNWVKVIQWLIDNGYINNHNISDAEFRFKWWISDKSFDKFYADEVLQQKIDFEI</sequence>
<organism evidence="2">
    <name type="scientific">Paraprevotella clara</name>
    <dbReference type="NCBI Taxonomy" id="454154"/>
    <lineage>
        <taxon>Bacteria</taxon>
        <taxon>Pseudomonadati</taxon>
        <taxon>Bacteroidota</taxon>
        <taxon>Bacteroidia</taxon>
        <taxon>Bacteroidales</taxon>
        <taxon>Prevotellaceae</taxon>
        <taxon>Paraprevotella</taxon>
    </lineage>
</organism>
<dbReference type="Gene3D" id="3.40.50.620">
    <property type="entry name" value="HUPs"/>
    <property type="match status" value="1"/>
</dbReference>
<dbReference type="InterPro" id="IPR014729">
    <property type="entry name" value="Rossmann-like_a/b/a_fold"/>
</dbReference>
<dbReference type="GO" id="GO:0003824">
    <property type="term" value="F:catalytic activity"/>
    <property type="evidence" value="ECO:0007669"/>
    <property type="project" value="InterPro"/>
</dbReference>
<dbReference type="SUPFAM" id="SSF52402">
    <property type="entry name" value="Adenine nucleotide alpha hydrolases-like"/>
    <property type="match status" value="1"/>
</dbReference>
<dbReference type="Pfam" id="PF01507">
    <property type="entry name" value="PAPS_reduct"/>
    <property type="match status" value="1"/>
</dbReference>
<protein>
    <recommendedName>
        <fullName evidence="1">Phosphoadenosine phosphosulphate reductase domain-containing protein</fullName>
    </recommendedName>
</protein>
<name>A0A6N3EV53_9BACT</name>
<evidence type="ECO:0000313" key="2">
    <source>
        <dbReference type="EMBL" id="VYU43718.1"/>
    </source>
</evidence>
<dbReference type="InterPro" id="IPR050128">
    <property type="entry name" value="Sulfate_adenylyltrnsfr_sub2"/>
</dbReference>
<dbReference type="PANTHER" id="PTHR43196:SF2">
    <property type="entry name" value="PHOSPHOADENOSINE PHOSPHOSULFATE REDUCTASE"/>
    <property type="match status" value="1"/>
</dbReference>
<dbReference type="PANTHER" id="PTHR43196">
    <property type="entry name" value="SULFATE ADENYLYLTRANSFERASE SUBUNIT 2"/>
    <property type="match status" value="1"/>
</dbReference>